<dbReference type="GO" id="GO:0015562">
    <property type="term" value="F:efflux transmembrane transporter activity"/>
    <property type="evidence" value="ECO:0007669"/>
    <property type="project" value="InterPro"/>
</dbReference>
<dbReference type="GO" id="GO:1990281">
    <property type="term" value="C:efflux pump complex"/>
    <property type="evidence" value="ECO:0007669"/>
    <property type="project" value="TreeGrafter"/>
</dbReference>
<dbReference type="AlphaFoldDB" id="A0A1M4Y1Z0"/>
<evidence type="ECO:0000313" key="10">
    <source>
        <dbReference type="Proteomes" id="UP000184076"/>
    </source>
</evidence>
<keyword evidence="6" id="KW-0472">Membrane</keyword>
<dbReference type="InterPro" id="IPR003423">
    <property type="entry name" value="OMP_efflux"/>
</dbReference>
<keyword evidence="3" id="KW-0813">Transport</keyword>
<evidence type="ECO:0000256" key="5">
    <source>
        <dbReference type="ARBA" id="ARBA00022692"/>
    </source>
</evidence>
<comment type="subcellular location">
    <subcellularLocation>
        <location evidence="1">Cell outer membrane</location>
    </subcellularLocation>
</comment>
<keyword evidence="5" id="KW-0812">Transmembrane</keyword>
<dbReference type="SUPFAM" id="SSF56954">
    <property type="entry name" value="Outer membrane efflux proteins (OEP)"/>
    <property type="match status" value="1"/>
</dbReference>
<comment type="similarity">
    <text evidence="2">Belongs to the outer membrane factor (OMF) (TC 1.B.17) family.</text>
</comment>
<evidence type="ECO:0000313" key="9">
    <source>
        <dbReference type="EMBL" id="SHE99725.1"/>
    </source>
</evidence>
<gene>
    <name evidence="9" type="ORF">SAMN02745206_01177</name>
</gene>
<protein>
    <submittedName>
        <fullName evidence="9">Outer membrane protein TolC</fullName>
    </submittedName>
</protein>
<dbReference type="PANTHER" id="PTHR30026:SF20">
    <property type="entry name" value="OUTER MEMBRANE PROTEIN TOLC"/>
    <property type="match status" value="1"/>
</dbReference>
<evidence type="ECO:0000256" key="3">
    <source>
        <dbReference type="ARBA" id="ARBA00022448"/>
    </source>
</evidence>
<evidence type="ECO:0000256" key="4">
    <source>
        <dbReference type="ARBA" id="ARBA00022452"/>
    </source>
</evidence>
<dbReference type="Pfam" id="PF02321">
    <property type="entry name" value="OEP"/>
    <property type="match status" value="2"/>
</dbReference>
<reference evidence="10" key="1">
    <citation type="submission" date="2016-11" db="EMBL/GenBank/DDBJ databases">
        <authorList>
            <person name="Varghese N."/>
            <person name="Submissions S."/>
        </authorList>
    </citation>
    <scope>NUCLEOTIDE SEQUENCE [LARGE SCALE GENOMIC DNA]</scope>
    <source>
        <strain evidence="10">DSM 9756</strain>
    </source>
</reference>
<keyword evidence="10" id="KW-1185">Reference proteome</keyword>
<evidence type="ECO:0000256" key="8">
    <source>
        <dbReference type="SAM" id="SignalP"/>
    </source>
</evidence>
<dbReference type="Proteomes" id="UP000184076">
    <property type="component" value="Unassembled WGS sequence"/>
</dbReference>
<organism evidence="9 10">
    <name type="scientific">Desulfacinum infernum DSM 9756</name>
    <dbReference type="NCBI Taxonomy" id="1121391"/>
    <lineage>
        <taxon>Bacteria</taxon>
        <taxon>Pseudomonadati</taxon>
        <taxon>Thermodesulfobacteriota</taxon>
        <taxon>Syntrophobacteria</taxon>
        <taxon>Syntrophobacterales</taxon>
        <taxon>Syntrophobacteraceae</taxon>
        <taxon>Desulfacinum</taxon>
    </lineage>
</organism>
<accession>A0A1M4Y1Z0</accession>
<dbReference type="GO" id="GO:0015288">
    <property type="term" value="F:porin activity"/>
    <property type="evidence" value="ECO:0007669"/>
    <property type="project" value="TreeGrafter"/>
</dbReference>
<dbReference type="EMBL" id="FQVB01000009">
    <property type="protein sequence ID" value="SHE99725.1"/>
    <property type="molecule type" value="Genomic_DNA"/>
</dbReference>
<dbReference type="InterPro" id="IPR051906">
    <property type="entry name" value="TolC-like"/>
</dbReference>
<dbReference type="GO" id="GO:0009279">
    <property type="term" value="C:cell outer membrane"/>
    <property type="evidence" value="ECO:0007669"/>
    <property type="project" value="UniProtKB-SubCell"/>
</dbReference>
<feature type="chain" id="PRO_5013245709" evidence="8">
    <location>
        <begin position="29"/>
        <end position="433"/>
    </location>
</feature>
<feature type="signal peptide" evidence="8">
    <location>
        <begin position="1"/>
        <end position="28"/>
    </location>
</feature>
<proteinExistence type="inferred from homology"/>
<keyword evidence="4" id="KW-1134">Transmembrane beta strand</keyword>
<name>A0A1M4Y1Z0_9BACT</name>
<dbReference type="PANTHER" id="PTHR30026">
    <property type="entry name" value="OUTER MEMBRANE PROTEIN TOLC"/>
    <property type="match status" value="1"/>
</dbReference>
<dbReference type="OrthoDB" id="10526at2"/>
<evidence type="ECO:0000256" key="2">
    <source>
        <dbReference type="ARBA" id="ARBA00007613"/>
    </source>
</evidence>
<dbReference type="Gene3D" id="1.20.1600.10">
    <property type="entry name" value="Outer membrane efflux proteins (OEP)"/>
    <property type="match status" value="1"/>
</dbReference>
<dbReference type="STRING" id="1121391.SAMN02745206_01177"/>
<evidence type="ECO:0000256" key="7">
    <source>
        <dbReference type="ARBA" id="ARBA00023237"/>
    </source>
</evidence>
<sequence>MTTKTIRTLLFAHAIFLLIGLPAASAPALTLEEAVREGLEVHPAVTAARRELEAAEAQWRSTLSPYLPSLDLAASADEVHTDGESDHVERSSLSMSYTLFDGGRRRTERDVAATRLDQARLDLQRIRLDVARDISLAFVRALAGKRILEERILQVRDATTDLEVAQGRHRLGVALKSDVLQASVRLEEARFEKVRAEGNWTKAAAELWSLLGRPLTGEAELAGSLEPLPPLEDRDHFLALSEKRPVVLSADQDVRAAESRKKGTAAPFLPTLSAEASYAATEGSGTYDNVDDQRQVGLTATWNLFRLDKFYDRRAASYQVHAARAQRADILRRVRLECHNRYEDVVTAARSVAAAREALRQSLHNYRQALGEYRVGKGGILALVQAESALASARIRRIESLQNYWTARIELERAAGSERIVGLPITARHSGRG</sequence>
<keyword evidence="7" id="KW-0998">Cell outer membrane</keyword>
<evidence type="ECO:0000256" key="6">
    <source>
        <dbReference type="ARBA" id="ARBA00023136"/>
    </source>
</evidence>
<evidence type="ECO:0000256" key="1">
    <source>
        <dbReference type="ARBA" id="ARBA00004442"/>
    </source>
</evidence>
<keyword evidence="8" id="KW-0732">Signal</keyword>
<dbReference type="RefSeq" id="WP_073037852.1">
    <property type="nucleotide sequence ID" value="NZ_FQVB01000009.1"/>
</dbReference>